<organism evidence="4 5">
    <name type="scientific">Lasiodiplodia theobromae</name>
    <dbReference type="NCBI Taxonomy" id="45133"/>
    <lineage>
        <taxon>Eukaryota</taxon>
        <taxon>Fungi</taxon>
        <taxon>Dikarya</taxon>
        <taxon>Ascomycota</taxon>
        <taxon>Pezizomycotina</taxon>
        <taxon>Dothideomycetes</taxon>
        <taxon>Dothideomycetes incertae sedis</taxon>
        <taxon>Botryosphaeriales</taxon>
        <taxon>Botryosphaeriaceae</taxon>
        <taxon>Lasiodiplodia</taxon>
    </lineage>
</organism>
<dbReference type="PROSITE" id="PS50297">
    <property type="entry name" value="ANK_REP_REGION"/>
    <property type="match status" value="7"/>
</dbReference>
<keyword evidence="2 3" id="KW-0040">ANK repeat</keyword>
<dbReference type="PANTHER" id="PTHR24166:SF48">
    <property type="entry name" value="PROTEIN VAPYRIN"/>
    <property type="match status" value="1"/>
</dbReference>
<evidence type="ECO:0000313" key="4">
    <source>
        <dbReference type="EMBL" id="KAB2574189.1"/>
    </source>
</evidence>
<feature type="repeat" description="ANK" evidence="3">
    <location>
        <begin position="358"/>
        <end position="392"/>
    </location>
</feature>
<dbReference type="SMART" id="SM00248">
    <property type="entry name" value="ANK"/>
    <property type="match status" value="9"/>
</dbReference>
<dbReference type="AlphaFoldDB" id="A0A5N5D907"/>
<feature type="repeat" description="ANK" evidence="3">
    <location>
        <begin position="96"/>
        <end position="128"/>
    </location>
</feature>
<feature type="repeat" description="ANK" evidence="3">
    <location>
        <begin position="325"/>
        <end position="357"/>
    </location>
</feature>
<keyword evidence="5" id="KW-1185">Reference proteome</keyword>
<accession>A0A5N5D907</accession>
<reference evidence="4 5" key="1">
    <citation type="journal article" date="2019" name="Sci. Rep.">
        <title>A multi-omics analysis of the grapevine pathogen Lasiodiplodia theobromae reveals that temperature affects the expression of virulence- and pathogenicity-related genes.</title>
        <authorList>
            <person name="Felix C."/>
            <person name="Meneses R."/>
            <person name="Goncalves M.F.M."/>
            <person name="Tilleman L."/>
            <person name="Duarte A.S."/>
            <person name="Jorrin-Novo J.V."/>
            <person name="Van de Peer Y."/>
            <person name="Deforce D."/>
            <person name="Van Nieuwerburgh F."/>
            <person name="Esteves A.C."/>
            <person name="Alves A."/>
        </authorList>
    </citation>
    <scope>NUCLEOTIDE SEQUENCE [LARGE SCALE GENOMIC DNA]</scope>
    <source>
        <strain evidence="4 5">LA-SOL3</strain>
    </source>
</reference>
<dbReference type="Gene3D" id="1.25.40.20">
    <property type="entry name" value="Ankyrin repeat-containing domain"/>
    <property type="match status" value="3"/>
</dbReference>
<gene>
    <name evidence="4" type="primary">Ankk1</name>
    <name evidence="4" type="ORF">DBV05_g7165</name>
</gene>
<dbReference type="InterPro" id="IPR050889">
    <property type="entry name" value="Dendritic_Spine_Reg/Scaffold"/>
</dbReference>
<dbReference type="Pfam" id="PF13637">
    <property type="entry name" value="Ank_4"/>
    <property type="match status" value="1"/>
</dbReference>
<feature type="repeat" description="ANK" evidence="3">
    <location>
        <begin position="192"/>
        <end position="224"/>
    </location>
</feature>
<evidence type="ECO:0000256" key="2">
    <source>
        <dbReference type="ARBA" id="ARBA00023043"/>
    </source>
</evidence>
<feature type="repeat" description="ANK" evidence="3">
    <location>
        <begin position="225"/>
        <end position="257"/>
    </location>
</feature>
<dbReference type="OrthoDB" id="427518at2759"/>
<dbReference type="InterPro" id="IPR036770">
    <property type="entry name" value="Ankyrin_rpt-contain_sf"/>
</dbReference>
<evidence type="ECO:0000256" key="3">
    <source>
        <dbReference type="PROSITE-ProRule" id="PRU00023"/>
    </source>
</evidence>
<dbReference type="PRINTS" id="PR01415">
    <property type="entry name" value="ANKYRIN"/>
</dbReference>
<keyword evidence="4" id="KW-0808">Transferase</keyword>
<feature type="repeat" description="ANK" evidence="3">
    <location>
        <begin position="292"/>
        <end position="324"/>
    </location>
</feature>
<evidence type="ECO:0000313" key="5">
    <source>
        <dbReference type="Proteomes" id="UP000325902"/>
    </source>
</evidence>
<sequence length="433" mass="45602">MNAIFGGSSSSSTIGVISERKGLTRRLQWRNDNHTTLSEQLRDAVIKGQSSAVDQLCSDGADANYRIHYKSDAGGAKSTGVKSALRRAVHRPYGHGEPTLLHHAAEKGNLEVIRTLVSHGALLDARDRDARTPLHLATDSAAELLLSLGASASAQDRKASTPLHSMAARGGHSNAVAALLKSGANVNAFDRAQQTPLHLACACGARKTAAILAEAGAFVDASDADGLRPLHLAAQHGHDGIVRGLLRAGADPEAASRRGWRPIHYAAAGTNVRTVQALLAVPVDFDVPAAEGGRTPLHVAAKSGGKGVMELFLKAGAGIELADDVGNTPLISVVGSGHADVVDLLLRYEARVDVANQAGQTPLSTACSRSSSALIMVQMLLTSGARVRYEDYVSLWRNSSIPAREKKAIHAELDAVAPEELKKDEVEWLMTTL</sequence>
<dbReference type="Proteomes" id="UP000325902">
    <property type="component" value="Unassembled WGS sequence"/>
</dbReference>
<protein>
    <submittedName>
        <fullName evidence="4">Ankyrin repeat and protein kinase domain-containing protein 1</fullName>
    </submittedName>
</protein>
<keyword evidence="4" id="KW-0418">Kinase</keyword>
<feature type="repeat" description="ANK" evidence="3">
    <location>
        <begin position="158"/>
        <end position="191"/>
    </location>
</feature>
<dbReference type="EMBL" id="VCHE01000047">
    <property type="protein sequence ID" value="KAB2574189.1"/>
    <property type="molecule type" value="Genomic_DNA"/>
</dbReference>
<dbReference type="InterPro" id="IPR002110">
    <property type="entry name" value="Ankyrin_rpt"/>
</dbReference>
<evidence type="ECO:0000256" key="1">
    <source>
        <dbReference type="ARBA" id="ARBA00022737"/>
    </source>
</evidence>
<dbReference type="Pfam" id="PF12796">
    <property type="entry name" value="Ank_2"/>
    <property type="match status" value="2"/>
</dbReference>
<dbReference type="GO" id="GO:0016301">
    <property type="term" value="F:kinase activity"/>
    <property type="evidence" value="ECO:0007669"/>
    <property type="project" value="UniProtKB-KW"/>
</dbReference>
<dbReference type="PANTHER" id="PTHR24166">
    <property type="entry name" value="ROLLING PEBBLES, ISOFORM B"/>
    <property type="match status" value="1"/>
</dbReference>
<dbReference type="SUPFAM" id="SSF48403">
    <property type="entry name" value="Ankyrin repeat"/>
    <property type="match status" value="1"/>
</dbReference>
<keyword evidence="1" id="KW-0677">Repeat</keyword>
<comment type="caution">
    <text evidence="4">The sequence shown here is derived from an EMBL/GenBank/DDBJ whole genome shotgun (WGS) entry which is preliminary data.</text>
</comment>
<name>A0A5N5D907_9PEZI</name>
<dbReference type="PROSITE" id="PS50088">
    <property type="entry name" value="ANK_REPEAT"/>
    <property type="match status" value="7"/>
</dbReference>
<proteinExistence type="predicted"/>
<dbReference type="Pfam" id="PF00023">
    <property type="entry name" value="Ank"/>
    <property type="match status" value="1"/>
</dbReference>